<dbReference type="EMBL" id="JATAAI010000006">
    <property type="protein sequence ID" value="KAK1745044.1"/>
    <property type="molecule type" value="Genomic_DNA"/>
</dbReference>
<dbReference type="Pfam" id="PF09429">
    <property type="entry name" value="Wbp11"/>
    <property type="match status" value="1"/>
</dbReference>
<organism evidence="3 4">
    <name type="scientific">Skeletonema marinoi</name>
    <dbReference type="NCBI Taxonomy" id="267567"/>
    <lineage>
        <taxon>Eukaryota</taxon>
        <taxon>Sar</taxon>
        <taxon>Stramenopiles</taxon>
        <taxon>Ochrophyta</taxon>
        <taxon>Bacillariophyta</taxon>
        <taxon>Coscinodiscophyceae</taxon>
        <taxon>Thalassiosirophycidae</taxon>
        <taxon>Thalassiosirales</taxon>
        <taxon>Skeletonemataceae</taxon>
        <taxon>Skeletonema</taxon>
        <taxon>Skeletonema marinoi-dohrnii complex</taxon>
    </lineage>
</organism>
<feature type="domain" description="Wbp11/ELF5/Saf1 N-terminal" evidence="2">
    <location>
        <begin position="3"/>
        <end position="36"/>
    </location>
</feature>
<protein>
    <recommendedName>
        <fullName evidence="2">Wbp11/ELF5/Saf1 N-terminal domain-containing protein</fullName>
    </recommendedName>
</protein>
<dbReference type="AlphaFoldDB" id="A0AAD8YEI2"/>
<feature type="compositionally biased region" description="Pro residues" evidence="1">
    <location>
        <begin position="212"/>
        <end position="225"/>
    </location>
</feature>
<dbReference type="Proteomes" id="UP001224775">
    <property type="component" value="Unassembled WGS sequence"/>
</dbReference>
<proteinExistence type="predicted"/>
<feature type="region of interest" description="Disordered" evidence="1">
    <location>
        <begin position="207"/>
        <end position="237"/>
    </location>
</feature>
<dbReference type="GO" id="GO:0006396">
    <property type="term" value="P:RNA processing"/>
    <property type="evidence" value="ECO:0007669"/>
    <property type="project" value="InterPro"/>
</dbReference>
<sequence>MAKSENPLDVYRRQQRKKELKKNKNARIKARDEKVAATRAIDEPGRQRGDNEGDDADEDNKSGGLDSNETKKLERLRKELKIVTAASARRKELHEQAQREKELQLIAAQKTVEGVQKLNESKYSVLERYASVYYDEKMNPFGALLLEGRRCIGVTLKKETTMNARMAVVPSQLQQKLIYIRDRCVLHHHLLLLIISKTTSASITATTSTTIAPPPPPPPPPPPQPQTKDENGQPLMPAPSKAVIRAAKRNKTSAMADIWASTEEMQYEKSLGVDLEGALDEQQQASNSKTCHDGFGTNKRNPRKMRLM</sequence>
<keyword evidence="4" id="KW-1185">Reference proteome</keyword>
<dbReference type="InterPro" id="IPR019007">
    <property type="entry name" value="Wbp11/ELF5/Saf1_N"/>
</dbReference>
<evidence type="ECO:0000313" key="4">
    <source>
        <dbReference type="Proteomes" id="UP001224775"/>
    </source>
</evidence>
<evidence type="ECO:0000256" key="1">
    <source>
        <dbReference type="SAM" id="MobiDB-lite"/>
    </source>
</evidence>
<evidence type="ECO:0000313" key="3">
    <source>
        <dbReference type="EMBL" id="KAK1745044.1"/>
    </source>
</evidence>
<feature type="compositionally biased region" description="Basic and acidic residues" evidence="1">
    <location>
        <begin position="29"/>
        <end position="51"/>
    </location>
</feature>
<accession>A0AAD8YEI2</accession>
<feature type="compositionally biased region" description="Basic residues" evidence="1">
    <location>
        <begin position="13"/>
        <end position="28"/>
    </location>
</feature>
<comment type="caution">
    <text evidence="3">The sequence shown here is derived from an EMBL/GenBank/DDBJ whole genome shotgun (WGS) entry which is preliminary data.</text>
</comment>
<feature type="region of interest" description="Disordered" evidence="1">
    <location>
        <begin position="1"/>
        <end position="71"/>
    </location>
</feature>
<reference evidence="3" key="1">
    <citation type="submission" date="2023-06" db="EMBL/GenBank/DDBJ databases">
        <title>Survivors Of The Sea: Transcriptome response of Skeletonema marinoi to long-term dormancy.</title>
        <authorList>
            <person name="Pinder M.I.M."/>
            <person name="Kourtchenko O."/>
            <person name="Robertson E.K."/>
            <person name="Larsson T."/>
            <person name="Maumus F."/>
            <person name="Osuna-Cruz C.M."/>
            <person name="Vancaester E."/>
            <person name="Stenow R."/>
            <person name="Vandepoele K."/>
            <person name="Ploug H."/>
            <person name="Bruchert V."/>
            <person name="Godhe A."/>
            <person name="Topel M."/>
        </authorList>
    </citation>
    <scope>NUCLEOTIDE SEQUENCE</scope>
    <source>
        <strain evidence="3">R05AC</strain>
    </source>
</reference>
<name>A0AAD8YEI2_9STRA</name>
<feature type="region of interest" description="Disordered" evidence="1">
    <location>
        <begin position="278"/>
        <end position="308"/>
    </location>
</feature>
<gene>
    <name evidence="3" type="ORF">QTG54_004335</name>
</gene>
<evidence type="ECO:0000259" key="2">
    <source>
        <dbReference type="Pfam" id="PF09429"/>
    </source>
</evidence>